<dbReference type="GO" id="GO:0005737">
    <property type="term" value="C:cytoplasm"/>
    <property type="evidence" value="ECO:0007669"/>
    <property type="project" value="UniProtKB-SubCell"/>
</dbReference>
<evidence type="ECO:0000256" key="3">
    <source>
        <dbReference type="ARBA" id="ARBA00022490"/>
    </source>
</evidence>
<name>A0A6J4TX74_9SPHN</name>
<evidence type="ECO:0000256" key="1">
    <source>
        <dbReference type="ARBA" id="ARBA00004811"/>
    </source>
</evidence>
<dbReference type="GO" id="GO:0003866">
    <property type="term" value="F:3-phosphoshikimate 1-carboxyvinyltransferase activity"/>
    <property type="evidence" value="ECO:0007669"/>
    <property type="project" value="UniProtKB-UniRule"/>
</dbReference>
<keyword evidence="4 8" id="KW-0028">Amino-acid biosynthesis</keyword>
<dbReference type="CDD" id="cd01556">
    <property type="entry name" value="EPSP_synthase"/>
    <property type="match status" value="1"/>
</dbReference>
<dbReference type="InterPro" id="IPR036968">
    <property type="entry name" value="Enolpyruvate_Tfrase_sf"/>
</dbReference>
<protein>
    <recommendedName>
        <fullName evidence="8">3-phosphoshikimate 1-carboxyvinyltransferase</fullName>
        <ecNumber evidence="8">2.5.1.19</ecNumber>
    </recommendedName>
    <alternativeName>
        <fullName evidence="8">5-enolpyruvylshikimate-3-phosphate synthase</fullName>
        <shortName evidence="8">EPSP synthase</shortName>
        <shortName evidence="8">EPSPS</shortName>
    </alternativeName>
</protein>
<feature type="binding site" evidence="8">
    <location>
        <position position="172"/>
    </location>
    <ligand>
        <name>3-phosphoshikimate</name>
        <dbReference type="ChEBI" id="CHEBI:145989"/>
    </ligand>
</feature>
<dbReference type="EC" id="2.5.1.19" evidence="8"/>
<dbReference type="PROSITE" id="PS00104">
    <property type="entry name" value="EPSP_SYNTHASE_1"/>
    <property type="match status" value="1"/>
</dbReference>
<feature type="binding site" evidence="8">
    <location>
        <position position="32"/>
    </location>
    <ligand>
        <name>3-phosphoshikimate</name>
        <dbReference type="ChEBI" id="CHEBI:145989"/>
    </ligand>
</feature>
<gene>
    <name evidence="8" type="primary">aroA</name>
    <name evidence="10" type="ORF">AVDCRST_MAG23-1301</name>
</gene>
<comment type="pathway">
    <text evidence="1 8">Metabolic intermediate biosynthesis; chorismate biosynthesis; chorismate from D-erythrose 4-phosphate and phosphoenolpyruvate: step 6/7.</text>
</comment>
<evidence type="ECO:0000313" key="10">
    <source>
        <dbReference type="EMBL" id="CAA9534141.1"/>
    </source>
</evidence>
<evidence type="ECO:0000256" key="8">
    <source>
        <dbReference type="HAMAP-Rule" id="MF_00210"/>
    </source>
</evidence>
<proteinExistence type="inferred from homology"/>
<comment type="caution">
    <text evidence="8">Lacks conserved residue(s) required for the propagation of feature annotation.</text>
</comment>
<comment type="subunit">
    <text evidence="8">Monomer.</text>
</comment>
<evidence type="ECO:0000256" key="6">
    <source>
        <dbReference type="ARBA" id="ARBA00023141"/>
    </source>
</evidence>
<comment type="similarity">
    <text evidence="2 8">Belongs to the EPSP synthase family.</text>
</comment>
<dbReference type="GO" id="GO:0009073">
    <property type="term" value="P:aromatic amino acid family biosynthetic process"/>
    <property type="evidence" value="ECO:0007669"/>
    <property type="project" value="UniProtKB-KW"/>
</dbReference>
<comment type="subcellular location">
    <subcellularLocation>
        <location evidence="8">Cytoplasm</location>
    </subcellularLocation>
</comment>
<keyword evidence="3 8" id="KW-0963">Cytoplasm</keyword>
<dbReference type="Gene3D" id="3.65.10.10">
    <property type="entry name" value="Enolpyruvate transferase domain"/>
    <property type="match status" value="2"/>
</dbReference>
<feature type="domain" description="Enolpyruvate transferase" evidence="9">
    <location>
        <begin position="18"/>
        <end position="426"/>
    </location>
</feature>
<dbReference type="AlphaFoldDB" id="A0A6J4TX74"/>
<evidence type="ECO:0000256" key="2">
    <source>
        <dbReference type="ARBA" id="ARBA00009948"/>
    </source>
</evidence>
<comment type="function">
    <text evidence="8">Catalyzes the transfer of the enolpyruvyl moiety of phosphoenolpyruvate (PEP) to the 5-hydroxyl of shikimate-3-phosphate (S3P) to produce enolpyruvyl shikimate-3-phosphate and inorganic phosphate.</text>
</comment>
<evidence type="ECO:0000256" key="4">
    <source>
        <dbReference type="ARBA" id="ARBA00022605"/>
    </source>
</evidence>
<feature type="binding site" evidence="8">
    <location>
        <position position="31"/>
    </location>
    <ligand>
        <name>3-phosphoshikimate</name>
        <dbReference type="ChEBI" id="CHEBI:145989"/>
    </ligand>
</feature>
<dbReference type="UniPathway" id="UPA00053">
    <property type="reaction ID" value="UER00089"/>
</dbReference>
<dbReference type="FunFam" id="3.65.10.10:FF:000005">
    <property type="entry name" value="3-phosphoshikimate 1-carboxyvinyltransferase"/>
    <property type="match status" value="1"/>
</dbReference>
<evidence type="ECO:0000259" key="9">
    <source>
        <dbReference type="Pfam" id="PF00275"/>
    </source>
</evidence>
<accession>A0A6J4TX74</accession>
<dbReference type="InterPro" id="IPR001986">
    <property type="entry name" value="Enolpyruvate_Tfrase_dom"/>
</dbReference>
<feature type="binding site" evidence="8">
    <location>
        <position position="129"/>
    </location>
    <ligand>
        <name>phosphoenolpyruvate</name>
        <dbReference type="ChEBI" id="CHEBI:58702"/>
    </ligand>
</feature>
<feature type="binding site" evidence="8">
    <location>
        <position position="36"/>
    </location>
    <ligand>
        <name>3-phosphoshikimate</name>
        <dbReference type="ChEBI" id="CHEBI:145989"/>
    </ligand>
</feature>
<dbReference type="HAMAP" id="MF_00210">
    <property type="entry name" value="EPSP_synth"/>
    <property type="match status" value="1"/>
</dbReference>
<dbReference type="EMBL" id="CADCWD010000051">
    <property type="protein sequence ID" value="CAA9534141.1"/>
    <property type="molecule type" value="Genomic_DNA"/>
</dbReference>
<dbReference type="Pfam" id="PF00275">
    <property type="entry name" value="EPSP_synthase"/>
    <property type="match status" value="1"/>
</dbReference>
<feature type="active site" description="Proton acceptor" evidence="8">
    <location>
        <position position="318"/>
    </location>
</feature>
<evidence type="ECO:0000256" key="7">
    <source>
        <dbReference type="ARBA" id="ARBA00044633"/>
    </source>
</evidence>
<feature type="binding site" evidence="8">
    <location>
        <position position="172"/>
    </location>
    <ligand>
        <name>phosphoenolpyruvate</name>
        <dbReference type="ChEBI" id="CHEBI:58702"/>
    </ligand>
</feature>
<dbReference type="InterPro" id="IPR006264">
    <property type="entry name" value="EPSP_synthase"/>
</dbReference>
<dbReference type="GO" id="GO:0009423">
    <property type="term" value="P:chorismate biosynthetic process"/>
    <property type="evidence" value="ECO:0007669"/>
    <property type="project" value="UniProtKB-UniRule"/>
</dbReference>
<dbReference type="PROSITE" id="PS00885">
    <property type="entry name" value="EPSP_SYNTHASE_2"/>
    <property type="match status" value="1"/>
</dbReference>
<reference evidence="10" key="1">
    <citation type="submission" date="2020-02" db="EMBL/GenBank/DDBJ databases">
        <authorList>
            <person name="Meier V. D."/>
        </authorList>
    </citation>
    <scope>NUCLEOTIDE SEQUENCE</scope>
    <source>
        <strain evidence="10">AVDCRST_MAG23</strain>
    </source>
</reference>
<feature type="binding site" evidence="8">
    <location>
        <position position="31"/>
    </location>
    <ligand>
        <name>phosphoenolpyruvate</name>
        <dbReference type="ChEBI" id="CHEBI:58702"/>
    </ligand>
</feature>
<feature type="binding site" evidence="8">
    <location>
        <position position="349"/>
    </location>
    <ligand>
        <name>phosphoenolpyruvate</name>
        <dbReference type="ChEBI" id="CHEBI:58702"/>
    </ligand>
</feature>
<feature type="binding site" evidence="8">
    <location>
        <position position="170"/>
    </location>
    <ligand>
        <name>3-phosphoshikimate</name>
        <dbReference type="ChEBI" id="CHEBI:145989"/>
    </ligand>
</feature>
<keyword evidence="6 8" id="KW-0057">Aromatic amino acid biosynthesis</keyword>
<dbReference type="PIRSF" id="PIRSF000505">
    <property type="entry name" value="EPSPS"/>
    <property type="match status" value="1"/>
</dbReference>
<dbReference type="InterPro" id="IPR023193">
    <property type="entry name" value="EPSP_synthase_CS"/>
</dbReference>
<evidence type="ECO:0000256" key="5">
    <source>
        <dbReference type="ARBA" id="ARBA00022679"/>
    </source>
</evidence>
<dbReference type="PANTHER" id="PTHR21090">
    <property type="entry name" value="AROM/DEHYDROQUINATE SYNTHASE"/>
    <property type="match status" value="1"/>
</dbReference>
<dbReference type="InterPro" id="IPR013792">
    <property type="entry name" value="RNA3'P_cycl/enolpyr_Trfase_a/b"/>
</dbReference>
<feature type="binding site" evidence="8">
    <location>
        <position position="393"/>
    </location>
    <ligand>
        <name>phosphoenolpyruvate</name>
        <dbReference type="ChEBI" id="CHEBI:58702"/>
    </ligand>
</feature>
<dbReference type="GO" id="GO:0008652">
    <property type="term" value="P:amino acid biosynthetic process"/>
    <property type="evidence" value="ECO:0007669"/>
    <property type="project" value="UniProtKB-KW"/>
</dbReference>
<feature type="binding site" evidence="8">
    <location>
        <position position="345"/>
    </location>
    <ligand>
        <name>3-phosphoshikimate</name>
        <dbReference type="ChEBI" id="CHEBI:145989"/>
    </ligand>
</feature>
<comment type="catalytic activity">
    <reaction evidence="7">
        <text>3-phosphoshikimate + phosphoenolpyruvate = 5-O-(1-carboxyvinyl)-3-phosphoshikimate + phosphate</text>
        <dbReference type="Rhea" id="RHEA:21256"/>
        <dbReference type="ChEBI" id="CHEBI:43474"/>
        <dbReference type="ChEBI" id="CHEBI:57701"/>
        <dbReference type="ChEBI" id="CHEBI:58702"/>
        <dbReference type="ChEBI" id="CHEBI:145989"/>
        <dbReference type="EC" id="2.5.1.19"/>
    </reaction>
    <physiologicalReaction direction="left-to-right" evidence="7">
        <dbReference type="Rhea" id="RHEA:21257"/>
    </physiologicalReaction>
</comment>
<feature type="binding site" evidence="8">
    <location>
        <position position="318"/>
    </location>
    <ligand>
        <name>3-phosphoshikimate</name>
        <dbReference type="ChEBI" id="CHEBI:145989"/>
    </ligand>
</feature>
<keyword evidence="5 8" id="KW-0808">Transferase</keyword>
<organism evidence="10">
    <name type="scientific">uncultured Sphingosinicella sp</name>
    <dbReference type="NCBI Taxonomy" id="478748"/>
    <lineage>
        <taxon>Bacteria</taxon>
        <taxon>Pseudomonadati</taxon>
        <taxon>Pseudomonadota</taxon>
        <taxon>Alphaproteobacteria</taxon>
        <taxon>Sphingomonadales</taxon>
        <taxon>Sphingosinicellaceae</taxon>
        <taxon>Sphingosinicella</taxon>
        <taxon>environmental samples</taxon>
    </lineage>
</organism>
<feature type="binding site" evidence="8">
    <location>
        <position position="101"/>
    </location>
    <ligand>
        <name>phosphoenolpyruvate</name>
        <dbReference type="ChEBI" id="CHEBI:58702"/>
    </ligand>
</feature>
<sequence length="436" mass="46051">MSLDANPCTGARLESRADGALSGDIFVPGDKSMSHRALILGAMAAGETWIGGLLEAKDVLHTAAAVRQFGADVDRAAHGSWRVRGREWKSPRQPIECGNSGTAARLLMGAAAGFPLKARFVGDRSLSSRPMERVLKPLREMGVEAEGETLPVEVRGGKLRGISFTNPKASAQVKSAVLLAGLRSEGEVQVTEPAASRDHTENMLRVFGCDVERENGTVRLGPKRELTGRSIEIPGDPSSAAFPLVAALLVPGSEVTVRSVLVNPLRTGLFATLAEMGAELRTENQRITGFEPVADMTARFSQLKGVEVPASRAPSMIDEYPILAVAAACASGRSVMHGLDELRVKESDRLAAVIAGLQACGVEAWQEGDTLIVEGRGGPPPGGGDIRAQDDHRIAMSFLVLGLAARKQVAVDSADMIGTSFPGFVELMRSMGASIK</sequence>
<dbReference type="NCBIfam" id="TIGR01356">
    <property type="entry name" value="aroA"/>
    <property type="match status" value="1"/>
</dbReference>
<dbReference type="PANTHER" id="PTHR21090:SF5">
    <property type="entry name" value="PENTAFUNCTIONAL AROM POLYPEPTIDE"/>
    <property type="match status" value="1"/>
</dbReference>
<dbReference type="SUPFAM" id="SSF55205">
    <property type="entry name" value="EPT/RTPC-like"/>
    <property type="match status" value="1"/>
</dbReference>